<feature type="transmembrane region" description="Helical" evidence="14">
    <location>
        <begin position="49"/>
        <end position="74"/>
    </location>
</feature>
<sequence>MTSIHSALKLAFFSITSIFINTLAIVSPAPNPPAEADDHYKHDDDFIKIHYYLAKSLLSIVIAIGILVFIIVVIKNVTKKKHLKPAKSQVITTWSGLYRFSKAEIEYAMDLDDHHGKVFLGRGSAGNVYKGILPSGQAVAIKHINKSNDYDSFKREVEVLSRIRHQNLVSLVGYCVEDGEQYLVYEFCPGGNLAQHLLRKDTVLTWEIRVKILRDCALALKYLHHYIDGCIVHRDIKLTNILLTEKMEPKLSDFSLAKILGIDETKGFTVLRGTIGYMDPEYMSNAKLTCASDIYSFGIVALQLLSGQKAAELDRDARNQLTRKAKDVNMGNRPVSDFEDQTLKGNFSKADFQSILLVAVLCVSSTSIGRPNIDVVFDEMDKIWKNTFSCKARDELVSNVGV</sequence>
<evidence type="ECO:0000259" key="15">
    <source>
        <dbReference type="PROSITE" id="PS50011"/>
    </source>
</evidence>
<dbReference type="FunFam" id="1.10.510.10:FF:000530">
    <property type="entry name" value="probable receptor-like protein kinase At5g59700"/>
    <property type="match status" value="1"/>
</dbReference>
<dbReference type="InterPro" id="IPR008271">
    <property type="entry name" value="Ser/Thr_kinase_AS"/>
</dbReference>
<reference evidence="17" key="1">
    <citation type="submission" date="2025-08" db="UniProtKB">
        <authorList>
            <consortium name="RefSeq"/>
        </authorList>
    </citation>
    <scope>IDENTIFICATION</scope>
    <source>
        <tissue evidence="17">Leaves</tissue>
    </source>
</reference>
<dbReference type="PANTHER" id="PTHR47982">
    <property type="entry name" value="PROLINE-RICH RECEPTOR-LIKE PROTEIN KINASE PERK4"/>
    <property type="match status" value="1"/>
</dbReference>
<dbReference type="EC" id="2.7.11.1" evidence="2"/>
<keyword evidence="5" id="KW-0808">Transferase</keyword>
<dbReference type="GO" id="GO:0005886">
    <property type="term" value="C:plasma membrane"/>
    <property type="evidence" value="ECO:0007669"/>
    <property type="project" value="UniProtKB-SubCell"/>
</dbReference>
<keyword evidence="6 14" id="KW-0812">Transmembrane</keyword>
<feature type="domain" description="Protein kinase" evidence="15">
    <location>
        <begin position="114"/>
        <end position="402"/>
    </location>
</feature>
<keyword evidence="8" id="KW-0418">Kinase</keyword>
<dbReference type="KEGG" id="jre:108995771"/>
<feature type="transmembrane region" description="Helical" evidence="14">
    <location>
        <begin position="7"/>
        <end position="29"/>
    </location>
</feature>
<evidence type="ECO:0000256" key="8">
    <source>
        <dbReference type="ARBA" id="ARBA00022777"/>
    </source>
</evidence>
<accession>A0A2I4F5M4</accession>
<dbReference type="GO" id="GO:0004672">
    <property type="term" value="F:protein kinase activity"/>
    <property type="evidence" value="ECO:0000318"/>
    <property type="project" value="GO_Central"/>
</dbReference>
<keyword evidence="3" id="KW-1003">Cell membrane</keyword>
<evidence type="ECO:0000256" key="12">
    <source>
        <dbReference type="ARBA" id="ARBA00047899"/>
    </source>
</evidence>
<evidence type="ECO:0000256" key="10">
    <source>
        <dbReference type="ARBA" id="ARBA00022989"/>
    </source>
</evidence>
<evidence type="ECO:0000256" key="7">
    <source>
        <dbReference type="ARBA" id="ARBA00022741"/>
    </source>
</evidence>
<dbReference type="AlphaFoldDB" id="A0A2I4F5M4"/>
<keyword evidence="10 14" id="KW-1133">Transmembrane helix</keyword>
<dbReference type="Gene3D" id="1.10.510.10">
    <property type="entry name" value="Transferase(Phosphotransferase) domain 1"/>
    <property type="match status" value="1"/>
</dbReference>
<dbReference type="InParanoid" id="A0A2I4F5M4"/>
<dbReference type="GO" id="GO:0005524">
    <property type="term" value="F:ATP binding"/>
    <property type="evidence" value="ECO:0007669"/>
    <property type="project" value="UniProtKB-KW"/>
</dbReference>
<proteinExistence type="predicted"/>
<dbReference type="SUPFAM" id="SSF56112">
    <property type="entry name" value="Protein kinase-like (PK-like)"/>
    <property type="match status" value="1"/>
</dbReference>
<dbReference type="PROSITE" id="PS50011">
    <property type="entry name" value="PROTEIN_KINASE_DOM"/>
    <property type="match status" value="1"/>
</dbReference>
<dbReference type="GeneID" id="108995771"/>
<dbReference type="InterPro" id="IPR047117">
    <property type="entry name" value="PERK1-13-like"/>
</dbReference>
<dbReference type="PROSITE" id="PS00108">
    <property type="entry name" value="PROTEIN_KINASE_ST"/>
    <property type="match status" value="1"/>
</dbReference>
<keyword evidence="7" id="KW-0547">Nucleotide-binding</keyword>
<protein>
    <recommendedName>
        <fullName evidence="2">non-specific serine/threonine protein kinase</fullName>
        <ecNumber evidence="2">2.7.11.1</ecNumber>
    </recommendedName>
</protein>
<dbReference type="Pfam" id="PF00069">
    <property type="entry name" value="Pkinase"/>
    <property type="match status" value="1"/>
</dbReference>
<keyword evidence="16" id="KW-1185">Reference proteome</keyword>
<evidence type="ECO:0000256" key="9">
    <source>
        <dbReference type="ARBA" id="ARBA00022840"/>
    </source>
</evidence>
<evidence type="ECO:0000256" key="1">
    <source>
        <dbReference type="ARBA" id="ARBA00004162"/>
    </source>
</evidence>
<dbReference type="OrthoDB" id="4062651at2759"/>
<keyword evidence="9" id="KW-0067">ATP-binding</keyword>
<comment type="catalytic activity">
    <reaction evidence="13">
        <text>L-seryl-[protein] + ATP = O-phospho-L-seryl-[protein] + ADP + H(+)</text>
        <dbReference type="Rhea" id="RHEA:17989"/>
        <dbReference type="Rhea" id="RHEA-COMP:9863"/>
        <dbReference type="Rhea" id="RHEA-COMP:11604"/>
        <dbReference type="ChEBI" id="CHEBI:15378"/>
        <dbReference type="ChEBI" id="CHEBI:29999"/>
        <dbReference type="ChEBI" id="CHEBI:30616"/>
        <dbReference type="ChEBI" id="CHEBI:83421"/>
        <dbReference type="ChEBI" id="CHEBI:456216"/>
        <dbReference type="EC" id="2.7.11.1"/>
    </reaction>
</comment>
<dbReference type="Proteomes" id="UP000235220">
    <property type="component" value="Chromosome 11"/>
</dbReference>
<name>A0A2I4F5M4_JUGRE</name>
<evidence type="ECO:0000256" key="14">
    <source>
        <dbReference type="SAM" id="Phobius"/>
    </source>
</evidence>
<evidence type="ECO:0000256" key="4">
    <source>
        <dbReference type="ARBA" id="ARBA00022527"/>
    </source>
</evidence>
<comment type="subcellular location">
    <subcellularLocation>
        <location evidence="1">Cell membrane</location>
        <topology evidence="1">Single-pass membrane protein</topology>
    </subcellularLocation>
</comment>
<evidence type="ECO:0000256" key="6">
    <source>
        <dbReference type="ARBA" id="ARBA00022692"/>
    </source>
</evidence>
<organism evidence="16 17">
    <name type="scientific">Juglans regia</name>
    <name type="common">English walnut</name>
    <dbReference type="NCBI Taxonomy" id="51240"/>
    <lineage>
        <taxon>Eukaryota</taxon>
        <taxon>Viridiplantae</taxon>
        <taxon>Streptophyta</taxon>
        <taxon>Embryophyta</taxon>
        <taxon>Tracheophyta</taxon>
        <taxon>Spermatophyta</taxon>
        <taxon>Magnoliopsida</taxon>
        <taxon>eudicotyledons</taxon>
        <taxon>Gunneridae</taxon>
        <taxon>Pentapetalae</taxon>
        <taxon>rosids</taxon>
        <taxon>fabids</taxon>
        <taxon>Fagales</taxon>
        <taxon>Juglandaceae</taxon>
        <taxon>Juglans</taxon>
    </lineage>
</organism>
<dbReference type="PANTHER" id="PTHR47982:SF57">
    <property type="entry name" value="PROTEIN KINASE DOMAIN-CONTAINING PROTEIN"/>
    <property type="match status" value="1"/>
</dbReference>
<evidence type="ECO:0000256" key="5">
    <source>
        <dbReference type="ARBA" id="ARBA00022679"/>
    </source>
</evidence>
<dbReference type="InterPro" id="IPR011009">
    <property type="entry name" value="Kinase-like_dom_sf"/>
</dbReference>
<dbReference type="InterPro" id="IPR000719">
    <property type="entry name" value="Prot_kinase_dom"/>
</dbReference>
<evidence type="ECO:0000256" key="3">
    <source>
        <dbReference type="ARBA" id="ARBA00022475"/>
    </source>
</evidence>
<dbReference type="GO" id="GO:0004674">
    <property type="term" value="F:protein serine/threonine kinase activity"/>
    <property type="evidence" value="ECO:0007669"/>
    <property type="project" value="UniProtKB-KW"/>
</dbReference>
<evidence type="ECO:0000256" key="13">
    <source>
        <dbReference type="ARBA" id="ARBA00048679"/>
    </source>
</evidence>
<dbReference type="SMART" id="SM00220">
    <property type="entry name" value="S_TKc"/>
    <property type="match status" value="1"/>
</dbReference>
<keyword evidence="11 14" id="KW-0472">Membrane</keyword>
<evidence type="ECO:0000313" key="16">
    <source>
        <dbReference type="Proteomes" id="UP000235220"/>
    </source>
</evidence>
<evidence type="ECO:0000256" key="11">
    <source>
        <dbReference type="ARBA" id="ARBA00023136"/>
    </source>
</evidence>
<keyword evidence="4" id="KW-0723">Serine/threonine-protein kinase</keyword>
<dbReference type="RefSeq" id="XP_018826939.2">
    <property type="nucleotide sequence ID" value="XM_018971394.2"/>
</dbReference>
<dbReference type="Gene3D" id="3.30.200.20">
    <property type="entry name" value="Phosphorylase Kinase, domain 1"/>
    <property type="match status" value="1"/>
</dbReference>
<comment type="catalytic activity">
    <reaction evidence="12">
        <text>L-threonyl-[protein] + ATP = O-phospho-L-threonyl-[protein] + ADP + H(+)</text>
        <dbReference type="Rhea" id="RHEA:46608"/>
        <dbReference type="Rhea" id="RHEA-COMP:11060"/>
        <dbReference type="Rhea" id="RHEA-COMP:11605"/>
        <dbReference type="ChEBI" id="CHEBI:15378"/>
        <dbReference type="ChEBI" id="CHEBI:30013"/>
        <dbReference type="ChEBI" id="CHEBI:30616"/>
        <dbReference type="ChEBI" id="CHEBI:61977"/>
        <dbReference type="ChEBI" id="CHEBI:456216"/>
        <dbReference type="EC" id="2.7.11.1"/>
    </reaction>
</comment>
<evidence type="ECO:0000256" key="2">
    <source>
        <dbReference type="ARBA" id="ARBA00012513"/>
    </source>
</evidence>
<gene>
    <name evidence="17" type="primary">LOC108995771</name>
</gene>
<evidence type="ECO:0000313" key="17">
    <source>
        <dbReference type="RefSeq" id="XP_018826939.2"/>
    </source>
</evidence>